<feature type="transmembrane region" description="Helical" evidence="9">
    <location>
        <begin position="403"/>
        <end position="423"/>
    </location>
</feature>
<evidence type="ECO:0000313" key="11">
    <source>
        <dbReference type="Proteomes" id="UP000808146"/>
    </source>
</evidence>
<feature type="transmembrane region" description="Helical" evidence="9">
    <location>
        <begin position="534"/>
        <end position="555"/>
    </location>
</feature>
<comment type="subcellular location">
    <subcellularLocation>
        <location evidence="1">Membrane</location>
        <topology evidence="1">Multi-pass membrane protein</topology>
    </subcellularLocation>
</comment>
<feature type="region of interest" description="Disordered" evidence="8">
    <location>
        <begin position="731"/>
        <end position="760"/>
    </location>
</feature>
<dbReference type="AlphaFoldDB" id="A0A9D7LPD1"/>
<comment type="similarity">
    <text evidence="2 7">Belongs to the sodium:solute symporter (SSF) (TC 2.A.21) family.</text>
</comment>
<name>A0A9D7LPD1_9RHOO</name>
<feature type="transmembrane region" description="Helical" evidence="9">
    <location>
        <begin position="215"/>
        <end position="233"/>
    </location>
</feature>
<dbReference type="CDD" id="cd11480">
    <property type="entry name" value="SLC5sbd_u4"/>
    <property type="match status" value="1"/>
</dbReference>
<evidence type="ECO:0000256" key="9">
    <source>
        <dbReference type="SAM" id="Phobius"/>
    </source>
</evidence>
<keyword evidence="3" id="KW-0813">Transport</keyword>
<keyword evidence="5 9" id="KW-1133">Transmembrane helix</keyword>
<sequence length="760" mass="82340">MLASLTRLQRYYLLYTGGFLVFVGVLAVLEQHGMPARWIGYSFVFLTISMYAVIGIMSRTADVSEFYVAGRRVPAVFNGMATGADWVSAASFVGLAGTLYLSGYQGLAFVLGWTGGFVLVALLLAPYLRRFGEFTIPDFLGARYGGNAIRLVAVGAVVLTSFVYVVAQVYGVGVITSRFVSLQFEVGIFVGLAGILVCSFLGGMRAVTWTQVAQYVILIVAYLTPVAMLSWSVTGVPVPQVVYGMVLQQVQQREDKLFDSPAELEVRRLYRERAKEYEQKMMDLPDSLSGERERLSSTINALKAGDGQTKELVALERQRRDLPQDEGQARLRWEAARVAAAEASVAPIHHAAAFPVDEVDGTWSQRINFLALVFCLTVGTAAMPHLLMRYYTTPSVREARESVFWSLLFILALYMTAPAYAVFVKHEVLTHLVGIPIADLPGWVVAWGRVGLVSYEDINRDGILQLAELTLNPDVIVLATPEIAGMPYVVSGLVAAGGLAAALSAADALLLTLSNSLSHDAYYRVFRPATSTQLRLVISKLLLLIIAVLAAAVASQKPGTILSMVAWAFSIAGSAFFPALVLGIFWRRATRAGALAGMIVGLSVAVYYILRIEFEGLTWLGMSGLRMQPWFQIKSTAAGIFGVAAGFAAIVTVSPGYENPGEGSGAFFSMPSVVDRRPRIPDGERPLLAENSALDLQAAFRLGDLHVCPELVRGGTERLQPVRIPARILHGGTGDPGHLSRHHRVLQPAHAPAGSGTRHR</sequence>
<accession>A0A9D7LPD1</accession>
<proteinExistence type="inferred from homology"/>
<comment type="caution">
    <text evidence="10">The sequence shown here is derived from an EMBL/GenBank/DDBJ whole genome shotgun (WGS) entry which is preliminary data.</text>
</comment>
<evidence type="ECO:0000256" key="1">
    <source>
        <dbReference type="ARBA" id="ARBA00004141"/>
    </source>
</evidence>
<evidence type="ECO:0000256" key="7">
    <source>
        <dbReference type="RuleBase" id="RU362091"/>
    </source>
</evidence>
<feature type="transmembrane region" description="Helical" evidence="9">
    <location>
        <begin position="35"/>
        <end position="54"/>
    </location>
</feature>
<dbReference type="Pfam" id="PF00474">
    <property type="entry name" value="SSF"/>
    <property type="match status" value="2"/>
</dbReference>
<gene>
    <name evidence="10" type="ORF">IPN75_14650</name>
</gene>
<dbReference type="PANTHER" id="PTHR48086">
    <property type="entry name" value="SODIUM/PROLINE SYMPORTER-RELATED"/>
    <property type="match status" value="1"/>
</dbReference>
<reference evidence="10" key="1">
    <citation type="submission" date="2020-10" db="EMBL/GenBank/DDBJ databases">
        <title>Connecting structure to function with the recovery of over 1000 high-quality activated sludge metagenome-assembled genomes encoding full-length rRNA genes using long-read sequencing.</title>
        <authorList>
            <person name="Singleton C.M."/>
            <person name="Petriglieri F."/>
            <person name="Kristensen J.M."/>
            <person name="Kirkegaard R.H."/>
            <person name="Michaelsen T.Y."/>
            <person name="Andersen M.H."/>
            <person name="Karst S.M."/>
            <person name="Dueholm M.S."/>
            <person name="Nielsen P.H."/>
            <person name="Albertsen M."/>
        </authorList>
    </citation>
    <scope>NUCLEOTIDE SEQUENCE</scope>
    <source>
        <strain evidence="10">OdNE_18-Q3-R46-58_BAT3C.305</strain>
    </source>
</reference>
<protein>
    <submittedName>
        <fullName evidence="10">Cation acetate symporter</fullName>
    </submittedName>
</protein>
<evidence type="ECO:0000256" key="4">
    <source>
        <dbReference type="ARBA" id="ARBA00022692"/>
    </source>
</evidence>
<feature type="transmembrane region" description="Helical" evidence="9">
    <location>
        <begin position="561"/>
        <end position="585"/>
    </location>
</feature>
<dbReference type="NCBIfam" id="TIGR03648">
    <property type="entry name" value="Na_symport_lg"/>
    <property type="match status" value="1"/>
</dbReference>
<feature type="transmembrane region" description="Helical" evidence="9">
    <location>
        <begin position="148"/>
        <end position="170"/>
    </location>
</feature>
<feature type="transmembrane region" description="Helical" evidence="9">
    <location>
        <begin position="12"/>
        <end position="29"/>
    </location>
</feature>
<dbReference type="Gene3D" id="1.20.1730.10">
    <property type="entry name" value="Sodium/glucose cotransporter"/>
    <property type="match status" value="1"/>
</dbReference>
<organism evidence="10 11">
    <name type="scientific">Candidatus Dechloromonas phosphorivorans</name>
    <dbReference type="NCBI Taxonomy" id="2899244"/>
    <lineage>
        <taxon>Bacteria</taxon>
        <taxon>Pseudomonadati</taxon>
        <taxon>Pseudomonadota</taxon>
        <taxon>Betaproteobacteria</taxon>
        <taxon>Rhodocyclales</taxon>
        <taxon>Azonexaceae</taxon>
        <taxon>Dechloromonas</taxon>
    </lineage>
</organism>
<feature type="transmembrane region" description="Helical" evidence="9">
    <location>
        <begin position="369"/>
        <end position="391"/>
    </location>
</feature>
<feature type="transmembrane region" description="Helical" evidence="9">
    <location>
        <begin position="630"/>
        <end position="653"/>
    </location>
</feature>
<feature type="transmembrane region" description="Helical" evidence="9">
    <location>
        <begin position="107"/>
        <end position="128"/>
    </location>
</feature>
<feature type="transmembrane region" description="Helical" evidence="9">
    <location>
        <begin position="182"/>
        <end position="203"/>
    </location>
</feature>
<dbReference type="GO" id="GO:0005886">
    <property type="term" value="C:plasma membrane"/>
    <property type="evidence" value="ECO:0007669"/>
    <property type="project" value="TreeGrafter"/>
</dbReference>
<dbReference type="InterPro" id="IPR038377">
    <property type="entry name" value="Na/Glc_symporter_sf"/>
</dbReference>
<evidence type="ECO:0000313" key="10">
    <source>
        <dbReference type="EMBL" id="MBK8891517.1"/>
    </source>
</evidence>
<dbReference type="EMBL" id="JADKBR010000017">
    <property type="protein sequence ID" value="MBK8891517.1"/>
    <property type="molecule type" value="Genomic_DNA"/>
</dbReference>
<dbReference type="PANTHER" id="PTHR48086:SF5">
    <property type="entry name" value="NA(+):SOLUTE SYMPORTER (SSF FAMILY)"/>
    <property type="match status" value="1"/>
</dbReference>
<dbReference type="InterPro" id="IPR019899">
    <property type="entry name" value="Na/solute_symporter_VC_2705"/>
</dbReference>
<feature type="transmembrane region" description="Helical" evidence="9">
    <location>
        <begin position="75"/>
        <end position="101"/>
    </location>
</feature>
<dbReference type="InterPro" id="IPR001734">
    <property type="entry name" value="Na/solute_symporter"/>
</dbReference>
<keyword evidence="4 9" id="KW-0812">Transmembrane</keyword>
<keyword evidence="6 9" id="KW-0472">Membrane</keyword>
<dbReference type="Proteomes" id="UP000808146">
    <property type="component" value="Unassembled WGS sequence"/>
</dbReference>
<evidence type="ECO:0000256" key="2">
    <source>
        <dbReference type="ARBA" id="ARBA00006434"/>
    </source>
</evidence>
<evidence type="ECO:0000256" key="6">
    <source>
        <dbReference type="ARBA" id="ARBA00023136"/>
    </source>
</evidence>
<dbReference type="GO" id="GO:0022857">
    <property type="term" value="F:transmembrane transporter activity"/>
    <property type="evidence" value="ECO:0007669"/>
    <property type="project" value="InterPro"/>
</dbReference>
<evidence type="ECO:0000256" key="3">
    <source>
        <dbReference type="ARBA" id="ARBA00022448"/>
    </source>
</evidence>
<dbReference type="InterPro" id="IPR050277">
    <property type="entry name" value="Sodium:Solute_Symporter"/>
</dbReference>
<feature type="transmembrane region" description="Helical" evidence="9">
    <location>
        <begin position="488"/>
        <end position="513"/>
    </location>
</feature>
<dbReference type="PROSITE" id="PS50283">
    <property type="entry name" value="NA_SOLUT_SYMP_3"/>
    <property type="match status" value="1"/>
</dbReference>
<feature type="transmembrane region" description="Helical" evidence="9">
    <location>
        <begin position="592"/>
        <end position="610"/>
    </location>
</feature>
<evidence type="ECO:0000256" key="5">
    <source>
        <dbReference type="ARBA" id="ARBA00022989"/>
    </source>
</evidence>
<evidence type="ECO:0000256" key="8">
    <source>
        <dbReference type="SAM" id="MobiDB-lite"/>
    </source>
</evidence>